<reference evidence="3" key="1">
    <citation type="submission" date="2017-04" db="EMBL/GenBank/DDBJ databases">
        <title>Function of individual gut microbiota members based on whole genome sequencing of pure cultures obtained from chicken caecum.</title>
        <authorList>
            <person name="Medvecky M."/>
            <person name="Cejkova D."/>
            <person name="Polansky O."/>
            <person name="Karasova D."/>
            <person name="Kubasova T."/>
            <person name="Cizek A."/>
            <person name="Rychlik I."/>
        </authorList>
    </citation>
    <scope>NUCLEOTIDE SEQUENCE [LARGE SCALE GENOMIC DNA]</scope>
    <source>
        <strain evidence="3">An179</strain>
    </source>
</reference>
<evidence type="ECO:0000313" key="2">
    <source>
        <dbReference type="EMBL" id="OUP57657.1"/>
    </source>
</evidence>
<organism evidence="2 3">
    <name type="scientific">Butyricicoccus pullicaecorum</name>
    <dbReference type="NCBI Taxonomy" id="501571"/>
    <lineage>
        <taxon>Bacteria</taxon>
        <taxon>Bacillati</taxon>
        <taxon>Bacillota</taxon>
        <taxon>Clostridia</taxon>
        <taxon>Eubacteriales</taxon>
        <taxon>Butyricicoccaceae</taxon>
        <taxon>Butyricicoccus</taxon>
    </lineage>
</organism>
<comment type="caution">
    <text evidence="2">The sequence shown here is derived from an EMBL/GenBank/DDBJ whole genome shotgun (WGS) entry which is preliminary data.</text>
</comment>
<dbReference type="AlphaFoldDB" id="A0A1Y4LLU3"/>
<gene>
    <name evidence="2" type="ORF">B5F15_09375</name>
</gene>
<dbReference type="Proteomes" id="UP000195326">
    <property type="component" value="Unassembled WGS sequence"/>
</dbReference>
<feature type="transmembrane region" description="Helical" evidence="1">
    <location>
        <begin position="6"/>
        <end position="28"/>
    </location>
</feature>
<accession>A0A1Y4LLU3</accession>
<sequence>MDTAQITVILAGSSLLLSIASPIISNLLNIRHQQKMKRIELNYLHQTQVIEKYLIAVSSLINYHNTEAEKEYGRACGEIYSAVPEEFWPLIDEIDQHIKENNDSDAGEVFRKLSKELAKTYNLRAKI</sequence>
<evidence type="ECO:0000313" key="3">
    <source>
        <dbReference type="Proteomes" id="UP000195326"/>
    </source>
</evidence>
<name>A0A1Y4LLU3_9FIRM</name>
<evidence type="ECO:0000256" key="1">
    <source>
        <dbReference type="SAM" id="Phobius"/>
    </source>
</evidence>
<keyword evidence="1" id="KW-0812">Transmembrane</keyword>
<keyword evidence="1" id="KW-1133">Transmembrane helix</keyword>
<dbReference type="EMBL" id="NFKL01000012">
    <property type="protein sequence ID" value="OUP57657.1"/>
    <property type="molecule type" value="Genomic_DNA"/>
</dbReference>
<dbReference type="RefSeq" id="WP_087415161.1">
    <property type="nucleotide sequence ID" value="NZ_NFKL01000012.1"/>
</dbReference>
<proteinExistence type="predicted"/>
<protein>
    <submittedName>
        <fullName evidence="2">Uncharacterized protein</fullName>
    </submittedName>
</protein>
<keyword evidence="1" id="KW-0472">Membrane</keyword>